<evidence type="ECO:0000313" key="3">
    <source>
        <dbReference type="Proteomes" id="UP000555411"/>
    </source>
</evidence>
<dbReference type="SUPFAM" id="SSF51556">
    <property type="entry name" value="Metallo-dependent hydrolases"/>
    <property type="match status" value="1"/>
</dbReference>
<dbReference type="AlphaFoldDB" id="A0A842ICV8"/>
<dbReference type="Gene3D" id="2.30.40.10">
    <property type="entry name" value="Urease, subunit C, domain 1"/>
    <property type="match status" value="1"/>
</dbReference>
<gene>
    <name evidence="2" type="ORF">H7F16_18130</name>
</gene>
<dbReference type="EMBL" id="JACLQD010000006">
    <property type="protein sequence ID" value="MBC2837441.1"/>
    <property type="molecule type" value="Genomic_DNA"/>
</dbReference>
<dbReference type="InterPro" id="IPR013108">
    <property type="entry name" value="Amidohydro_3"/>
</dbReference>
<dbReference type="PANTHER" id="PTHR22642:SF2">
    <property type="entry name" value="PROTEIN LONG AFTER FAR-RED 3"/>
    <property type="match status" value="1"/>
</dbReference>
<dbReference type="InterPro" id="IPR011059">
    <property type="entry name" value="Metal-dep_hydrolase_composite"/>
</dbReference>
<dbReference type="GO" id="GO:0016810">
    <property type="term" value="F:hydrolase activity, acting on carbon-nitrogen (but not peptide) bonds"/>
    <property type="evidence" value="ECO:0007669"/>
    <property type="project" value="InterPro"/>
</dbReference>
<accession>A0A842ICV8</accession>
<dbReference type="SUPFAM" id="SSF51338">
    <property type="entry name" value="Composite domain of metallo-dependent hydrolases"/>
    <property type="match status" value="1"/>
</dbReference>
<comment type="caution">
    <text evidence="2">The sequence shown here is derived from an EMBL/GenBank/DDBJ whole genome shotgun (WGS) entry which is preliminary data.</text>
</comment>
<proteinExistence type="predicted"/>
<reference evidence="2 3" key="1">
    <citation type="journal article" date="2017" name="Int. J. Syst. Evol. Microbiol.">
        <title>Gemmobacter straminiformis sp. nov., isolated from an artificial fountain.</title>
        <authorList>
            <person name="Kang J.Y."/>
            <person name="Kim M.J."/>
            <person name="Chun J."/>
            <person name="Son K.P."/>
            <person name="Jahng K.Y."/>
        </authorList>
    </citation>
    <scope>NUCLEOTIDE SEQUENCE [LARGE SCALE GENOMIC DNA]</scope>
    <source>
        <strain evidence="2 3">CAM-8</strain>
    </source>
</reference>
<dbReference type="InterPro" id="IPR032466">
    <property type="entry name" value="Metal_Hydrolase"/>
</dbReference>
<keyword evidence="2" id="KW-0378">Hydrolase</keyword>
<dbReference type="RefSeq" id="WP_185799054.1">
    <property type="nucleotide sequence ID" value="NZ_JACLQD010000006.1"/>
</dbReference>
<evidence type="ECO:0000313" key="2">
    <source>
        <dbReference type="EMBL" id="MBC2837441.1"/>
    </source>
</evidence>
<dbReference type="PANTHER" id="PTHR22642">
    <property type="entry name" value="IMIDAZOLONEPROPIONASE"/>
    <property type="match status" value="1"/>
</dbReference>
<organism evidence="2 3">
    <name type="scientific">Paragemmobacter straminiformis</name>
    <dbReference type="NCBI Taxonomy" id="2045119"/>
    <lineage>
        <taxon>Bacteria</taxon>
        <taxon>Pseudomonadati</taxon>
        <taxon>Pseudomonadota</taxon>
        <taxon>Alphaproteobacteria</taxon>
        <taxon>Rhodobacterales</taxon>
        <taxon>Paracoccaceae</taxon>
        <taxon>Paragemmobacter</taxon>
    </lineage>
</organism>
<dbReference type="InterPro" id="IPR033932">
    <property type="entry name" value="YtcJ-like"/>
</dbReference>
<dbReference type="Proteomes" id="UP000555411">
    <property type="component" value="Unassembled WGS sequence"/>
</dbReference>
<evidence type="ECO:0000259" key="1">
    <source>
        <dbReference type="Pfam" id="PF07969"/>
    </source>
</evidence>
<dbReference type="CDD" id="cd01300">
    <property type="entry name" value="YtcJ_like"/>
    <property type="match status" value="1"/>
</dbReference>
<feature type="domain" description="Amidohydrolase 3" evidence="1">
    <location>
        <begin position="45"/>
        <end position="539"/>
    </location>
</feature>
<name>A0A842ICV8_9RHOB</name>
<dbReference type="Gene3D" id="3.10.310.70">
    <property type="match status" value="1"/>
</dbReference>
<dbReference type="Pfam" id="PF07969">
    <property type="entry name" value="Amidohydro_3"/>
    <property type="match status" value="1"/>
</dbReference>
<sequence length="554" mass="57371">MILGNARLRGETGPETGPVWLRIEGGVIGAIGQGAAPAGPGDPALDLGGALVLPGFCDSHLHLFAGGVSLSEVNLGAIHSTGELEQALRQAARDLPAGAMLCGYGANYDVMGEGRPDRHRLDAITGARPVYIVATDYHCAWANTAALKRAGVLRGGPAGADVVIGADGLATGELREFAAMGLVRRLAPSGGREALGLSGAEPEGVSQAERDRDIAALKAAMAQCAALGITTAVNMDGTLYQADLFEELARQDALPIRVSLPMTLVPGMDAARRAALLARAASADVGLLSFGRVKMFMDGVFDTWTAFRTDDYPDRPGFRGHPLFGPEEFARNCIEADAAGLSIATHAVGDGAVRATLDGYEAAARANGRRDARHRVEHVDMLHPDDLARFAGLGVIASMQPVHPPGSSGLPLEPTVSIMGRGRWGDTFPWRALQAAGAVLAFGTDWPVSPLSPWNALQSALTRRVWAAGVPDQRLGFDAVLAAYAEGGAHALFSETLRGRVAVGMQADLVALGGFDEAALVAGAVPQVGLVMVAGRVVAGGLAKGGDYDQGRLA</sequence>
<dbReference type="Gene3D" id="3.20.20.140">
    <property type="entry name" value="Metal-dependent hydrolases"/>
    <property type="match status" value="1"/>
</dbReference>
<protein>
    <submittedName>
        <fullName evidence="2">Amidohydrolase</fullName>
    </submittedName>
</protein>
<keyword evidence="3" id="KW-1185">Reference proteome</keyword>